<sequence>MKQCKAGSKIQASGDIILDQVIQIRTGTVKSTHDSVEVINSQIGQINASKNIKIQPFHTTSEHMTTFRKLDNNQVHPRDHAAGVDTFDQASSSADRRNGKVNGTDIGRPEQGKIPVAAVIQNVEVVGNDFYMTEDTLILGQHVTKENAFSLIINAHSKGDVNLMGKHFHLNGERICSPNCLQTLSAASN</sequence>
<name>A0AB39VRJ3_9GAMM</name>
<proteinExistence type="predicted"/>
<dbReference type="EMBL" id="CP165628">
    <property type="protein sequence ID" value="XDU72844.1"/>
    <property type="molecule type" value="Genomic_DNA"/>
</dbReference>
<gene>
    <name evidence="2" type="ORF">AB3G37_01555</name>
</gene>
<feature type="region of interest" description="Disordered" evidence="1">
    <location>
        <begin position="84"/>
        <end position="109"/>
    </location>
</feature>
<evidence type="ECO:0000313" key="2">
    <source>
        <dbReference type="EMBL" id="XDU72844.1"/>
    </source>
</evidence>
<organism evidence="2">
    <name type="scientific">Rouxiella sp. WC2420</name>
    <dbReference type="NCBI Taxonomy" id="3234145"/>
    <lineage>
        <taxon>Bacteria</taxon>
        <taxon>Pseudomonadati</taxon>
        <taxon>Pseudomonadota</taxon>
        <taxon>Gammaproteobacteria</taxon>
        <taxon>Enterobacterales</taxon>
        <taxon>Yersiniaceae</taxon>
        <taxon>Rouxiella</taxon>
    </lineage>
</organism>
<dbReference type="AlphaFoldDB" id="A0AB39VRJ3"/>
<accession>A0AB39VRJ3</accession>
<reference evidence="2" key="1">
    <citation type="submission" date="2024-07" db="EMBL/GenBank/DDBJ databases">
        <authorList>
            <person name="Biller S.J."/>
        </authorList>
    </citation>
    <scope>NUCLEOTIDE SEQUENCE</scope>
    <source>
        <strain evidence="2">WC2420</strain>
    </source>
</reference>
<protein>
    <submittedName>
        <fullName evidence="2">Uncharacterized protein</fullName>
    </submittedName>
</protein>
<dbReference type="RefSeq" id="WP_369789515.1">
    <property type="nucleotide sequence ID" value="NZ_CP165628.1"/>
</dbReference>
<evidence type="ECO:0000256" key="1">
    <source>
        <dbReference type="SAM" id="MobiDB-lite"/>
    </source>
</evidence>